<keyword evidence="7" id="KW-1185">Reference proteome</keyword>
<evidence type="ECO:0000256" key="4">
    <source>
        <dbReference type="ARBA" id="ARBA00022884"/>
    </source>
</evidence>
<evidence type="ECO:0000256" key="2">
    <source>
        <dbReference type="ARBA" id="ARBA00022491"/>
    </source>
</evidence>
<dbReference type="Proteomes" id="UP000094463">
    <property type="component" value="Chromosome"/>
</dbReference>
<dbReference type="RefSeq" id="WP_069364032.1">
    <property type="nucleotide sequence ID" value="NZ_CP012502.1"/>
</dbReference>
<dbReference type="GO" id="GO:0006402">
    <property type="term" value="P:mRNA catabolic process"/>
    <property type="evidence" value="ECO:0007669"/>
    <property type="project" value="InterPro"/>
</dbReference>
<dbReference type="GO" id="GO:0044781">
    <property type="term" value="P:bacterial-type flagellum organization"/>
    <property type="evidence" value="ECO:0007669"/>
    <property type="project" value="UniProtKB-KW"/>
</dbReference>
<dbReference type="GO" id="GO:0048027">
    <property type="term" value="F:mRNA 5'-UTR binding"/>
    <property type="evidence" value="ECO:0007669"/>
    <property type="project" value="UniProtKB-UniRule"/>
</dbReference>
<reference evidence="6 7" key="1">
    <citation type="submission" date="2015-08" db="EMBL/GenBank/DDBJ databases">
        <title>The complete genome sequence of Bacillus beveridgei MLTeJB.</title>
        <authorList>
            <person name="Hanson T.E."/>
            <person name="Mesa C."/>
            <person name="Basesman S.M."/>
            <person name="Oremland R.S."/>
        </authorList>
    </citation>
    <scope>NUCLEOTIDE SEQUENCE [LARGE SCALE GENOMIC DNA]</scope>
    <source>
        <strain evidence="6 7">MLTeJB</strain>
    </source>
</reference>
<dbReference type="GO" id="GO:1902208">
    <property type="term" value="P:regulation of bacterial-type flagellum assembly"/>
    <property type="evidence" value="ECO:0007669"/>
    <property type="project" value="UniProtKB-UniRule"/>
</dbReference>
<organism evidence="6 7">
    <name type="scientific">Salisediminibacterium beveridgei</name>
    <dbReference type="NCBI Taxonomy" id="632773"/>
    <lineage>
        <taxon>Bacteria</taxon>
        <taxon>Bacillati</taxon>
        <taxon>Bacillota</taxon>
        <taxon>Bacilli</taxon>
        <taxon>Bacillales</taxon>
        <taxon>Bacillaceae</taxon>
        <taxon>Salisediminibacterium</taxon>
    </lineage>
</organism>
<dbReference type="OrthoDB" id="9809061at2"/>
<gene>
    <name evidence="5 6" type="primary">csrA</name>
    <name evidence="6" type="ORF">BBEV_0511</name>
</gene>
<dbReference type="AlphaFoldDB" id="A0A1D7QSB0"/>
<dbReference type="PATRIC" id="fig|632773.3.peg.551"/>
<comment type="subcellular location">
    <subcellularLocation>
        <location evidence="5">Cytoplasm</location>
    </subcellularLocation>
</comment>
<dbReference type="InterPro" id="IPR003751">
    <property type="entry name" value="CsrA"/>
</dbReference>
<keyword evidence="1 5" id="KW-0963">Cytoplasm</keyword>
<dbReference type="FunFam" id="2.60.40.4380:FF:000002">
    <property type="entry name" value="Translational regulator CsrA"/>
    <property type="match status" value="1"/>
</dbReference>
<sequence>MLVLSRKLNESIKIGDDIELTVVSIDGEQVKIGINAPKNVDIHRKEVYLSIQEENTKAADSPSLDLLQQLTDALPNQDKR</sequence>
<keyword evidence="2 5" id="KW-0678">Repressor</keyword>
<keyword evidence="3 5" id="KW-0810">Translation regulation</keyword>
<proteinExistence type="inferred from homology"/>
<dbReference type="NCBIfam" id="NF002469">
    <property type="entry name" value="PRK01712.1"/>
    <property type="match status" value="1"/>
</dbReference>
<evidence type="ECO:0000256" key="5">
    <source>
        <dbReference type="HAMAP-Rule" id="MF_00167"/>
    </source>
</evidence>
<accession>A0A1D7QSB0</accession>
<comment type="subunit">
    <text evidence="5">Homodimer; the beta-strands of each monomer intercalate to form a hydrophobic core, while the alpha-helices form wings that extend away from the core.</text>
</comment>
<keyword evidence="4 5" id="KW-0694">RNA-binding</keyword>
<protein>
    <recommendedName>
        <fullName evidence="5">Translational regulator CsrA</fullName>
    </recommendedName>
</protein>
<evidence type="ECO:0000256" key="1">
    <source>
        <dbReference type="ARBA" id="ARBA00022490"/>
    </source>
</evidence>
<name>A0A1D7QSB0_9BACI</name>
<dbReference type="GO" id="GO:0045947">
    <property type="term" value="P:negative regulation of translational initiation"/>
    <property type="evidence" value="ECO:0007669"/>
    <property type="project" value="UniProtKB-UniRule"/>
</dbReference>
<dbReference type="GO" id="GO:0006109">
    <property type="term" value="P:regulation of carbohydrate metabolic process"/>
    <property type="evidence" value="ECO:0007669"/>
    <property type="project" value="InterPro"/>
</dbReference>
<keyword evidence="5" id="KW-1005">Bacterial flagellum biogenesis</keyword>
<dbReference type="Pfam" id="PF02599">
    <property type="entry name" value="CsrA"/>
    <property type="match status" value="1"/>
</dbReference>
<dbReference type="STRING" id="632773.BBEV_0511"/>
<dbReference type="KEGG" id="bbev:BBEV_0511"/>
<dbReference type="GO" id="GO:0005829">
    <property type="term" value="C:cytosol"/>
    <property type="evidence" value="ECO:0007669"/>
    <property type="project" value="TreeGrafter"/>
</dbReference>
<comment type="function">
    <text evidence="5">A translational regulator that binds mRNA to regulate translation initiation and/or mRNA stability. Usually binds in the 5'-UTR at or near the Shine-Dalgarno sequence preventing ribosome-binding, thus repressing translation. Its main target seems to be the major flagellin gene, while its function is anatagonized by FliW.</text>
</comment>
<evidence type="ECO:0000313" key="7">
    <source>
        <dbReference type="Proteomes" id="UP000094463"/>
    </source>
</evidence>
<evidence type="ECO:0000256" key="3">
    <source>
        <dbReference type="ARBA" id="ARBA00022845"/>
    </source>
</evidence>
<dbReference type="PANTHER" id="PTHR34984:SF1">
    <property type="entry name" value="CARBON STORAGE REGULATOR"/>
    <property type="match status" value="1"/>
</dbReference>
<dbReference type="Gene3D" id="2.60.40.4380">
    <property type="entry name" value="Translational regulator CsrA"/>
    <property type="match status" value="1"/>
</dbReference>
<evidence type="ECO:0000313" key="6">
    <source>
        <dbReference type="EMBL" id="AOM81904.1"/>
    </source>
</evidence>
<dbReference type="InterPro" id="IPR036107">
    <property type="entry name" value="CsrA_sf"/>
</dbReference>
<comment type="similarity">
    <text evidence="5">Belongs to the CsrA/RsmA family.</text>
</comment>
<dbReference type="SUPFAM" id="SSF117130">
    <property type="entry name" value="CsrA-like"/>
    <property type="match status" value="1"/>
</dbReference>
<dbReference type="PANTHER" id="PTHR34984">
    <property type="entry name" value="CARBON STORAGE REGULATOR"/>
    <property type="match status" value="1"/>
</dbReference>
<dbReference type="EMBL" id="CP012502">
    <property type="protein sequence ID" value="AOM81904.1"/>
    <property type="molecule type" value="Genomic_DNA"/>
</dbReference>
<dbReference type="HAMAP" id="MF_00167">
    <property type="entry name" value="CsrA"/>
    <property type="match status" value="1"/>
</dbReference>
<dbReference type="NCBIfam" id="TIGR00202">
    <property type="entry name" value="csrA"/>
    <property type="match status" value="1"/>
</dbReference>